<evidence type="ECO:0000256" key="2">
    <source>
        <dbReference type="ARBA" id="ARBA00023267"/>
    </source>
</evidence>
<dbReference type="EC" id="6.3.4.15" evidence="3"/>
<keyword evidence="6" id="KW-1185">Reference proteome</keyword>
<dbReference type="InterPro" id="IPR004408">
    <property type="entry name" value="Biotin_CoA_COase_ligase"/>
</dbReference>
<dbReference type="Gene3D" id="2.30.30.100">
    <property type="match status" value="1"/>
</dbReference>
<sequence length="270" mass="27955">MTSAADRPPIRTEELEDLSPWRVQVVAASGSTNADLAARARAGAPAATVLVAEHQTAGRGRIDRTFVTPDRAALTFSVLLRPDVAPSAWPWLPLAAGLAVRAGTRARHPELDVRLKWPNDVLVHGADGVDRKVCGILAERVETPAGAAAVLGIGVNVSTRADELPVPTACSLLTAGAPEATLDRTALLRAVLAELASVLDLWQGGEQGALRGAYAAACTTVGQAVRVVVPAGEPLEGEAVDVDADGRLVVRSGGRDHAVSAGDVVHVRRA</sequence>
<dbReference type="SUPFAM" id="SSF55681">
    <property type="entry name" value="Class II aaRS and biotin synthetases"/>
    <property type="match status" value="1"/>
</dbReference>
<evidence type="ECO:0000259" key="4">
    <source>
        <dbReference type="PROSITE" id="PS51733"/>
    </source>
</evidence>
<dbReference type="GO" id="GO:0004077">
    <property type="term" value="F:biotin--[biotin carboxyl-carrier protein] ligase activity"/>
    <property type="evidence" value="ECO:0007669"/>
    <property type="project" value="UniProtKB-EC"/>
</dbReference>
<dbReference type="Proteomes" id="UP001268542">
    <property type="component" value="Unassembled WGS sequence"/>
</dbReference>
<evidence type="ECO:0000256" key="3">
    <source>
        <dbReference type="ARBA" id="ARBA00024227"/>
    </source>
</evidence>
<organism evidence="5 6">
    <name type="scientific">Nocardioides imazamoxiresistens</name>
    <dbReference type="NCBI Taxonomy" id="3231893"/>
    <lineage>
        <taxon>Bacteria</taxon>
        <taxon>Bacillati</taxon>
        <taxon>Actinomycetota</taxon>
        <taxon>Actinomycetes</taxon>
        <taxon>Propionibacteriales</taxon>
        <taxon>Nocardioidaceae</taxon>
        <taxon>Nocardioides</taxon>
    </lineage>
</organism>
<dbReference type="NCBIfam" id="TIGR00121">
    <property type="entry name" value="birA_ligase"/>
    <property type="match status" value="1"/>
</dbReference>
<evidence type="ECO:0000313" key="6">
    <source>
        <dbReference type="Proteomes" id="UP001268542"/>
    </source>
</evidence>
<evidence type="ECO:0000313" key="5">
    <source>
        <dbReference type="EMBL" id="MDT9592702.1"/>
    </source>
</evidence>
<dbReference type="CDD" id="cd16442">
    <property type="entry name" value="BPL"/>
    <property type="match status" value="1"/>
</dbReference>
<dbReference type="InterPro" id="IPR045864">
    <property type="entry name" value="aa-tRNA-synth_II/BPL/LPL"/>
</dbReference>
<gene>
    <name evidence="5" type="ORF">RDV89_06470</name>
</gene>
<name>A0ABU3PTZ3_9ACTN</name>
<dbReference type="RefSeq" id="WP_315732124.1">
    <property type="nucleotide sequence ID" value="NZ_JAVYII010000002.1"/>
</dbReference>
<dbReference type="PANTHER" id="PTHR12835">
    <property type="entry name" value="BIOTIN PROTEIN LIGASE"/>
    <property type="match status" value="1"/>
</dbReference>
<dbReference type="Pfam" id="PF03099">
    <property type="entry name" value="BPL_LplA_LipB"/>
    <property type="match status" value="1"/>
</dbReference>
<dbReference type="InterPro" id="IPR004143">
    <property type="entry name" value="BPL_LPL_catalytic"/>
</dbReference>
<keyword evidence="2" id="KW-0092">Biotin</keyword>
<evidence type="ECO:0000256" key="1">
    <source>
        <dbReference type="ARBA" id="ARBA00022598"/>
    </source>
</evidence>
<dbReference type="InterPro" id="IPR003142">
    <property type="entry name" value="BPL_C"/>
</dbReference>
<dbReference type="Gene3D" id="3.30.930.10">
    <property type="entry name" value="Bira Bifunctional Protein, Domain 2"/>
    <property type="match status" value="1"/>
</dbReference>
<dbReference type="Pfam" id="PF02237">
    <property type="entry name" value="BPL_C"/>
    <property type="match status" value="1"/>
</dbReference>
<dbReference type="EMBL" id="JAVYII010000002">
    <property type="protein sequence ID" value="MDT9592702.1"/>
    <property type="molecule type" value="Genomic_DNA"/>
</dbReference>
<proteinExistence type="predicted"/>
<accession>A0ABU3PTZ3</accession>
<keyword evidence="1 5" id="KW-0436">Ligase</keyword>
<comment type="caution">
    <text evidence="5">The sequence shown here is derived from an EMBL/GenBank/DDBJ whole genome shotgun (WGS) entry which is preliminary data.</text>
</comment>
<protein>
    <recommendedName>
        <fullName evidence="3">biotin--[biotin carboxyl-carrier protein] ligase</fullName>
        <ecNumber evidence="3">6.3.4.15</ecNumber>
    </recommendedName>
</protein>
<feature type="domain" description="BPL/LPL catalytic" evidence="4">
    <location>
        <begin position="4"/>
        <end position="203"/>
    </location>
</feature>
<dbReference type="PANTHER" id="PTHR12835:SF5">
    <property type="entry name" value="BIOTIN--PROTEIN LIGASE"/>
    <property type="match status" value="1"/>
</dbReference>
<dbReference type="PROSITE" id="PS51733">
    <property type="entry name" value="BPL_LPL_CATALYTIC"/>
    <property type="match status" value="1"/>
</dbReference>
<reference evidence="5 6" key="1">
    <citation type="submission" date="2023-08" db="EMBL/GenBank/DDBJ databases">
        <title>Nocardioides seae sp. nov., a bacterium isolated from a soil.</title>
        <authorList>
            <person name="Wang X."/>
        </authorList>
    </citation>
    <scope>NUCLEOTIDE SEQUENCE [LARGE SCALE GENOMIC DNA]</scope>
    <source>
        <strain evidence="5 6">YZH12</strain>
    </source>
</reference>